<gene>
    <name evidence="1" type="ORF">GCM10025855_03970</name>
</gene>
<evidence type="ECO:0000313" key="2">
    <source>
        <dbReference type="Proteomes" id="UP001157046"/>
    </source>
</evidence>
<dbReference type="EMBL" id="BSUY01000001">
    <property type="protein sequence ID" value="GMA80864.1"/>
    <property type="molecule type" value="Genomic_DNA"/>
</dbReference>
<proteinExistence type="predicted"/>
<sequence length="224" mass="25282">MAGWPGPRFGSCYLLTQTNVLARSTFSYLDSYRNPKEKGTLSCFDDILAALLTESFERHYALGKSDFKPLNVIHYLAHQLNASLLARFERPLSNNLDHYIEAQIHGDVSLDKDIAMLVADPSFKGTDIGLTLSNICDKYDIELQYHDGFSLHTAQIPSDFRGPTMPSLASRIAIDDRVDAHAIGVAMRDLYHSPQHWRERGNRAQVAHELKLLWHVLVKYGAVQ</sequence>
<accession>A0ABQ6IZD8</accession>
<dbReference type="Proteomes" id="UP001157046">
    <property type="component" value="Unassembled WGS sequence"/>
</dbReference>
<organism evidence="1 2">
    <name type="scientific">Shewanella glacialipiscicola</name>
    <dbReference type="NCBI Taxonomy" id="614069"/>
    <lineage>
        <taxon>Bacteria</taxon>
        <taxon>Pseudomonadati</taxon>
        <taxon>Pseudomonadota</taxon>
        <taxon>Gammaproteobacteria</taxon>
        <taxon>Alteromonadales</taxon>
        <taxon>Shewanellaceae</taxon>
        <taxon>Shewanella</taxon>
    </lineage>
</organism>
<keyword evidence="2" id="KW-1185">Reference proteome</keyword>
<comment type="caution">
    <text evidence="1">The sequence shown here is derived from an EMBL/GenBank/DDBJ whole genome shotgun (WGS) entry which is preliminary data.</text>
</comment>
<reference evidence="2" key="1">
    <citation type="journal article" date="2019" name="Int. J. Syst. Evol. Microbiol.">
        <title>The Global Catalogue of Microorganisms (GCM) 10K type strain sequencing project: providing services to taxonomists for standard genome sequencing and annotation.</title>
        <authorList>
            <consortium name="The Broad Institute Genomics Platform"/>
            <consortium name="The Broad Institute Genome Sequencing Center for Infectious Disease"/>
            <person name="Wu L."/>
            <person name="Ma J."/>
        </authorList>
    </citation>
    <scope>NUCLEOTIDE SEQUENCE [LARGE SCALE GENOMIC DNA]</scope>
    <source>
        <strain evidence="2">NBRC 102030</strain>
    </source>
</reference>
<name>A0ABQ6IZD8_9GAMM</name>
<dbReference type="InterPro" id="IPR022074">
    <property type="entry name" value="DUF3626"/>
</dbReference>
<evidence type="ECO:0000313" key="1">
    <source>
        <dbReference type="EMBL" id="GMA80864.1"/>
    </source>
</evidence>
<dbReference type="Pfam" id="PF12294">
    <property type="entry name" value="DUF3626"/>
    <property type="match status" value="1"/>
</dbReference>
<protein>
    <submittedName>
        <fullName evidence="1">Uncharacterized protein</fullName>
    </submittedName>
</protein>